<name>A0A379G4X1_9GAMM</name>
<keyword evidence="1" id="KW-1133">Transmembrane helix</keyword>
<proteinExistence type="predicted"/>
<evidence type="ECO:0000313" key="3">
    <source>
        <dbReference type="Proteomes" id="UP000255129"/>
    </source>
</evidence>
<dbReference type="OrthoDB" id="6479127at2"/>
<reference evidence="2 3" key="1">
    <citation type="submission" date="2018-06" db="EMBL/GenBank/DDBJ databases">
        <authorList>
            <consortium name="Pathogen Informatics"/>
            <person name="Doyle S."/>
        </authorList>
    </citation>
    <scope>NUCLEOTIDE SEQUENCE [LARGE SCALE GENOMIC DNA]</scope>
    <source>
        <strain evidence="2 3">NCTC12026</strain>
    </source>
</reference>
<evidence type="ECO:0000313" key="2">
    <source>
        <dbReference type="EMBL" id="SUC35951.1"/>
    </source>
</evidence>
<dbReference type="RefSeq" id="WP_115164449.1">
    <property type="nucleotide sequence ID" value="NZ_UGUA01000002.1"/>
</dbReference>
<dbReference type="EMBL" id="UGUA01000002">
    <property type="protein sequence ID" value="SUC35951.1"/>
    <property type="molecule type" value="Genomic_DNA"/>
</dbReference>
<dbReference type="AlphaFoldDB" id="A0A379G4X1"/>
<protein>
    <submittedName>
        <fullName evidence="2">Uncharacterized protein</fullName>
    </submittedName>
</protein>
<organism evidence="2 3">
    <name type="scientific">Providencia rustigianii</name>
    <dbReference type="NCBI Taxonomy" id="158850"/>
    <lineage>
        <taxon>Bacteria</taxon>
        <taxon>Pseudomonadati</taxon>
        <taxon>Pseudomonadota</taxon>
        <taxon>Gammaproteobacteria</taxon>
        <taxon>Enterobacterales</taxon>
        <taxon>Morganellaceae</taxon>
        <taxon>Providencia</taxon>
    </lineage>
</organism>
<gene>
    <name evidence="2" type="ORF">NCTC12026_02354</name>
</gene>
<feature type="transmembrane region" description="Helical" evidence="1">
    <location>
        <begin position="46"/>
        <end position="69"/>
    </location>
</feature>
<sequence>MYWKIPSVPDKTPRKKPNYKILITFFVAIVTAIYAYGITLPTEQKLRLFIITLPITTLLFLVCFSFLYIRYQHSVITCDNWEKEKKITEMEWQRWCQSSITSLAYFNYTPDKEGADVFLKDSESIPMFPDKPRQLFNNQRIDEDLFSIIDKNLEKQCPNYRVYLSKIYIFDNENRFDSDTLVYNQWHLKPIEPSSYQTLFSAYDAKQEDTFLIITIQSESNFSQFVSAQLFSTSSQLINSSNSRVNIERIMEIDMHDIDNEIIKFINYSGISRKHRFQTWVTESKQTIIDSILINYSDKKIEFDKRHPIYSLGLSYSAPHPNAFLSYLSLVSEIATKSGTDQVLIHSNTNGSSYAVYILRF</sequence>
<keyword evidence="1" id="KW-0472">Membrane</keyword>
<accession>A0A379G4X1</accession>
<keyword evidence="1" id="KW-0812">Transmembrane</keyword>
<dbReference type="Proteomes" id="UP000255129">
    <property type="component" value="Unassembled WGS sequence"/>
</dbReference>
<evidence type="ECO:0000256" key="1">
    <source>
        <dbReference type="SAM" id="Phobius"/>
    </source>
</evidence>
<feature type="transmembrane region" description="Helical" evidence="1">
    <location>
        <begin position="21"/>
        <end position="40"/>
    </location>
</feature>